<reference evidence="2 3" key="1">
    <citation type="submission" date="2020-07" db="EMBL/GenBank/DDBJ databases">
        <title>Comparative genomics of pyrophilous fungi reveals a link between fire events and developmental genes.</title>
        <authorList>
            <consortium name="DOE Joint Genome Institute"/>
            <person name="Steindorff A.S."/>
            <person name="Carver A."/>
            <person name="Calhoun S."/>
            <person name="Stillman K."/>
            <person name="Liu H."/>
            <person name="Lipzen A."/>
            <person name="Pangilinan J."/>
            <person name="Labutti K."/>
            <person name="Bruns T.D."/>
            <person name="Grigoriev I.V."/>
        </authorList>
    </citation>
    <scope>NUCLEOTIDE SEQUENCE [LARGE SCALE GENOMIC DNA]</scope>
    <source>
        <strain evidence="2 3">CBS 144469</strain>
    </source>
</reference>
<keyword evidence="1" id="KW-0732">Signal</keyword>
<dbReference type="AlphaFoldDB" id="A0A8H6HHU0"/>
<dbReference type="Proteomes" id="UP000521943">
    <property type="component" value="Unassembled WGS sequence"/>
</dbReference>
<evidence type="ECO:0000256" key="1">
    <source>
        <dbReference type="SAM" id="SignalP"/>
    </source>
</evidence>
<accession>A0A8H6HHU0</accession>
<proteinExistence type="predicted"/>
<comment type="caution">
    <text evidence="2">The sequence shown here is derived from an EMBL/GenBank/DDBJ whole genome shotgun (WGS) entry which is preliminary data.</text>
</comment>
<protein>
    <submittedName>
        <fullName evidence="2">Uncharacterized protein</fullName>
    </submittedName>
</protein>
<evidence type="ECO:0000313" key="2">
    <source>
        <dbReference type="EMBL" id="KAF6747268.1"/>
    </source>
</evidence>
<gene>
    <name evidence="2" type="ORF">DFP72DRAFT_854580</name>
</gene>
<name>A0A8H6HHU0_9AGAR</name>
<evidence type="ECO:0000313" key="3">
    <source>
        <dbReference type="Proteomes" id="UP000521943"/>
    </source>
</evidence>
<dbReference type="EMBL" id="JACGCI010000083">
    <property type="protein sequence ID" value="KAF6747268.1"/>
    <property type="molecule type" value="Genomic_DNA"/>
</dbReference>
<keyword evidence="3" id="KW-1185">Reference proteome</keyword>
<feature type="signal peptide" evidence="1">
    <location>
        <begin position="1"/>
        <end position="22"/>
    </location>
</feature>
<feature type="chain" id="PRO_5034079684" evidence="1">
    <location>
        <begin position="23"/>
        <end position="215"/>
    </location>
</feature>
<sequence length="215" mass="24556">MWSSASVLPLLVICLLWASAAGVGFSTSDQSYYVVHRPHLTKRVIILPEPRKTEAAACQTDPLPICPIEEMLTPRRSWPEYFGWKADPTDTISISCPNHKKQDEATLFWAQMGRYLDGRETVTPPMDEVYHHMRHLDYDTGIDAAMFVNMFWFCASCEKVMMVLWKPDHLHTWATHVELFMHFASGVLPGRRVKLHAWTMCSVGSDRREASCIAS</sequence>
<organism evidence="2 3">
    <name type="scientific">Ephemerocybe angulata</name>
    <dbReference type="NCBI Taxonomy" id="980116"/>
    <lineage>
        <taxon>Eukaryota</taxon>
        <taxon>Fungi</taxon>
        <taxon>Dikarya</taxon>
        <taxon>Basidiomycota</taxon>
        <taxon>Agaricomycotina</taxon>
        <taxon>Agaricomycetes</taxon>
        <taxon>Agaricomycetidae</taxon>
        <taxon>Agaricales</taxon>
        <taxon>Agaricineae</taxon>
        <taxon>Psathyrellaceae</taxon>
        <taxon>Ephemerocybe</taxon>
    </lineage>
</organism>